<dbReference type="Gene3D" id="1.10.3470.10">
    <property type="entry name" value="ABC transporter involved in vitamin B12 uptake, BtuC"/>
    <property type="match status" value="1"/>
</dbReference>
<dbReference type="RefSeq" id="WP_278018299.1">
    <property type="nucleotide sequence ID" value="NZ_JARRRY010000008.1"/>
</dbReference>
<evidence type="ECO:0000256" key="5">
    <source>
        <dbReference type="ARBA" id="ARBA00022692"/>
    </source>
</evidence>
<feature type="transmembrane region" description="Helical" evidence="8">
    <location>
        <begin position="258"/>
        <end position="285"/>
    </location>
</feature>
<evidence type="ECO:0000256" key="7">
    <source>
        <dbReference type="ARBA" id="ARBA00023136"/>
    </source>
</evidence>
<reference evidence="9 10" key="1">
    <citation type="submission" date="2023-04" db="EMBL/GenBank/DDBJ databases">
        <title>Ectobacillus antri isolated from activated sludge.</title>
        <authorList>
            <person name="Yan P."/>
            <person name="Liu X."/>
        </authorList>
    </citation>
    <scope>NUCLEOTIDE SEQUENCE [LARGE SCALE GENOMIC DNA]</scope>
    <source>
        <strain evidence="9 10">C18H</strain>
    </source>
</reference>
<evidence type="ECO:0000313" key="9">
    <source>
        <dbReference type="EMBL" id="MDG5754468.1"/>
    </source>
</evidence>
<evidence type="ECO:0000256" key="6">
    <source>
        <dbReference type="ARBA" id="ARBA00022989"/>
    </source>
</evidence>
<sequence>MKKHITFRIGKDFASFLIDRKAIFTFASLLAVVIVIFFTSAGMGEMKIAPWVVFQALIGQGSETDFLIVMSFRMPRILIALLVGMALAVAGGILQGLIRNPLASPEVLGVTGGAGVAVVLFLALFSDRSGALTISVHWLPLGAFAGATITALLLYTLSFKNGEVPPLRMVLVGIGISALAKALTTLFMILGPIHQASQANIWLTGTVYGSNWKNVAILAPWTLVLIVITFILARKLNVQELGDELAIGLGNEVQKQRLVLLLICTALIGGAVAFSGAIGFVGLMAPHIARRLVGSAFGALIPVSALVGAILVLIADLIGRMAFSPLEIPAGVFTAAIGAPYFVYLLYKSRNA</sequence>
<feature type="transmembrane region" description="Helical" evidence="8">
    <location>
        <begin position="297"/>
        <end position="322"/>
    </location>
</feature>
<gene>
    <name evidence="9" type="ORF">P6P90_10855</name>
</gene>
<keyword evidence="4" id="KW-1003">Cell membrane</keyword>
<dbReference type="EMBL" id="JARULN010000009">
    <property type="protein sequence ID" value="MDG5754468.1"/>
    <property type="molecule type" value="Genomic_DNA"/>
</dbReference>
<name>A0ABT6H5E6_9BACI</name>
<organism evidence="9 10">
    <name type="scientific">Ectobacillus antri</name>
    <dbReference type="NCBI Taxonomy" id="2486280"/>
    <lineage>
        <taxon>Bacteria</taxon>
        <taxon>Bacillati</taxon>
        <taxon>Bacillota</taxon>
        <taxon>Bacilli</taxon>
        <taxon>Bacillales</taxon>
        <taxon>Bacillaceae</taxon>
        <taxon>Ectobacillus</taxon>
    </lineage>
</organism>
<feature type="transmembrane region" description="Helical" evidence="8">
    <location>
        <begin position="21"/>
        <end position="42"/>
    </location>
</feature>
<feature type="transmembrane region" description="Helical" evidence="8">
    <location>
        <begin position="328"/>
        <end position="347"/>
    </location>
</feature>
<dbReference type="Proteomes" id="UP001218246">
    <property type="component" value="Unassembled WGS sequence"/>
</dbReference>
<dbReference type="PANTHER" id="PTHR30472:SF24">
    <property type="entry name" value="FERRIC ENTEROBACTIN TRANSPORT SYSTEM PERMEASE PROTEIN FEPG"/>
    <property type="match status" value="1"/>
</dbReference>
<feature type="transmembrane region" description="Helical" evidence="8">
    <location>
        <begin position="169"/>
        <end position="193"/>
    </location>
</feature>
<evidence type="ECO:0000256" key="2">
    <source>
        <dbReference type="ARBA" id="ARBA00007935"/>
    </source>
</evidence>
<dbReference type="PANTHER" id="PTHR30472">
    <property type="entry name" value="FERRIC ENTEROBACTIN TRANSPORT SYSTEM PERMEASE PROTEIN"/>
    <property type="match status" value="1"/>
</dbReference>
<evidence type="ECO:0000256" key="4">
    <source>
        <dbReference type="ARBA" id="ARBA00022475"/>
    </source>
</evidence>
<keyword evidence="5 8" id="KW-0812">Transmembrane</keyword>
<accession>A0ABT6H5E6</accession>
<evidence type="ECO:0000256" key="3">
    <source>
        <dbReference type="ARBA" id="ARBA00022448"/>
    </source>
</evidence>
<dbReference type="InterPro" id="IPR000522">
    <property type="entry name" value="ABC_transptr_permease_BtuC"/>
</dbReference>
<dbReference type="Pfam" id="PF01032">
    <property type="entry name" value="FecCD"/>
    <property type="match status" value="1"/>
</dbReference>
<feature type="transmembrane region" description="Helical" evidence="8">
    <location>
        <begin position="48"/>
        <end position="70"/>
    </location>
</feature>
<keyword evidence="3" id="KW-0813">Transport</keyword>
<evidence type="ECO:0000256" key="8">
    <source>
        <dbReference type="SAM" id="Phobius"/>
    </source>
</evidence>
<dbReference type="InterPro" id="IPR037294">
    <property type="entry name" value="ABC_BtuC-like"/>
</dbReference>
<feature type="transmembrane region" description="Helical" evidence="8">
    <location>
        <begin position="107"/>
        <end position="126"/>
    </location>
</feature>
<comment type="caution">
    <text evidence="9">The sequence shown here is derived from an EMBL/GenBank/DDBJ whole genome shotgun (WGS) entry which is preliminary data.</text>
</comment>
<evidence type="ECO:0000313" key="10">
    <source>
        <dbReference type="Proteomes" id="UP001218246"/>
    </source>
</evidence>
<comment type="similarity">
    <text evidence="2">Belongs to the binding-protein-dependent transport system permease family. FecCD subfamily.</text>
</comment>
<feature type="transmembrane region" description="Helical" evidence="8">
    <location>
        <begin position="138"/>
        <end position="157"/>
    </location>
</feature>
<dbReference type="CDD" id="cd06550">
    <property type="entry name" value="TM_ABC_iron-siderophores_like"/>
    <property type="match status" value="1"/>
</dbReference>
<evidence type="ECO:0000256" key="1">
    <source>
        <dbReference type="ARBA" id="ARBA00004651"/>
    </source>
</evidence>
<proteinExistence type="inferred from homology"/>
<feature type="transmembrane region" description="Helical" evidence="8">
    <location>
        <begin position="214"/>
        <end position="233"/>
    </location>
</feature>
<dbReference type="SUPFAM" id="SSF81345">
    <property type="entry name" value="ABC transporter involved in vitamin B12 uptake, BtuC"/>
    <property type="match status" value="1"/>
</dbReference>
<comment type="subcellular location">
    <subcellularLocation>
        <location evidence="1">Cell membrane</location>
        <topology evidence="1">Multi-pass membrane protein</topology>
    </subcellularLocation>
</comment>
<keyword evidence="6 8" id="KW-1133">Transmembrane helix</keyword>
<keyword evidence="7 8" id="KW-0472">Membrane</keyword>
<protein>
    <submittedName>
        <fullName evidence="9">Iron ABC transporter permease</fullName>
    </submittedName>
</protein>
<keyword evidence="10" id="KW-1185">Reference proteome</keyword>
<feature type="transmembrane region" description="Helical" evidence="8">
    <location>
        <begin position="77"/>
        <end position="95"/>
    </location>
</feature>